<keyword evidence="1" id="KW-0378">Hydrolase</keyword>
<dbReference type="Pfam" id="PF01048">
    <property type="entry name" value="PNP_UDP_1"/>
    <property type="match status" value="1"/>
</dbReference>
<dbReference type="HAMAP" id="MF_01932">
    <property type="entry name" value="AMP_nucleosidase"/>
    <property type="match status" value="1"/>
</dbReference>
<sequence length="505" mass="57293">MMGKKDILSQAQNITGHGDVTNLQEFWDAGEAVERITEIYNSHTSMIRDAFLNLKNTNLDALPNLEEATYPYLGISITPKNLNIDARVAYGAILEPGVYGTTLTRPDIFKAYYTRQIDLLIKHHDTPVVVGYSDWQIPLPFVDEWDSITFEPEQLWQAPIEFALPNLSLIDDSIVNGTYRPRKNQPLPLALFTAERVDFSLSRLSHYCGTAAKHFQKFILLTNYQRYIDEFIKFSHEQLANSEDYIMFVEPGDHITHNPRFNQTEAEGHKMAHLPQMPGYHLVRADGTGITFINIGVGPSNAKTITDHLAVLRPHCWLMLGHCAGLRRSQLLGDYVLAHAYVREDEVLDQDLPTWIPVPPIAEIQVALQQAVANITGETGMELKSRMRTGTVVSTCNRNWELRSAELMERFRKSRAIALDMESATIAANGFRMRVPYGTLLCVSDKPIHGELKLKGMANNFYRERVRQHLEVGLETIRLLQVEPAFGGPALHSRKLRSFDEPPFR</sequence>
<comment type="catalytic activity">
    <reaction evidence="1">
        <text>AMP + H2O = D-ribose 5-phosphate + adenine</text>
        <dbReference type="Rhea" id="RHEA:20129"/>
        <dbReference type="ChEBI" id="CHEBI:15377"/>
        <dbReference type="ChEBI" id="CHEBI:16708"/>
        <dbReference type="ChEBI" id="CHEBI:78346"/>
        <dbReference type="ChEBI" id="CHEBI:456215"/>
        <dbReference type="EC" id="3.2.2.4"/>
    </reaction>
</comment>
<dbReference type="InterPro" id="IPR000845">
    <property type="entry name" value="Nucleoside_phosphorylase_d"/>
</dbReference>
<dbReference type="RefSeq" id="WP_331256116.1">
    <property type="nucleotide sequence ID" value="NZ_CP133270.1"/>
</dbReference>
<dbReference type="InterPro" id="IPR037109">
    <property type="entry name" value="AMP_N_sf"/>
</dbReference>
<name>A0ABZ2C6Y5_9PROT</name>
<dbReference type="InterPro" id="IPR011271">
    <property type="entry name" value="AMP_nucleosidase"/>
</dbReference>
<accession>A0ABZ2C6Y5</accession>
<reference evidence="4 5" key="1">
    <citation type="journal article" date="2024" name="Environ. Microbiol.">
        <title>Novel evolutionary insights on the interactions of the Holosporales (Alphaproteobacteria) with eukaryotic hosts from comparative genomics.</title>
        <authorList>
            <person name="Giovannini M."/>
            <person name="Petroni G."/>
            <person name="Castelli M."/>
        </authorList>
    </citation>
    <scope>NUCLEOTIDE SEQUENCE [LARGE SCALE GENOMIC DNA]</scope>
    <source>
        <strain evidence="4 5">US_Bl 15I1</strain>
    </source>
</reference>
<evidence type="ECO:0000259" key="2">
    <source>
        <dbReference type="Pfam" id="PF01048"/>
    </source>
</evidence>
<gene>
    <name evidence="1" type="primary">amn</name>
    <name evidence="4" type="ORF">Bealeia1_01547</name>
</gene>
<keyword evidence="5" id="KW-1185">Reference proteome</keyword>
<evidence type="ECO:0000313" key="5">
    <source>
        <dbReference type="Proteomes" id="UP001330434"/>
    </source>
</evidence>
<feature type="domain" description="AMP nucleoside phosphorylase N-terminal" evidence="3">
    <location>
        <begin position="31"/>
        <end position="185"/>
    </location>
</feature>
<dbReference type="Gene3D" id="3.30.1730.10">
    <property type="entry name" value="AMP nucleoside phosphorylase, N-terminal domain"/>
    <property type="match status" value="1"/>
</dbReference>
<dbReference type="NCBIfam" id="NF006142">
    <property type="entry name" value="PRK08292.1"/>
    <property type="match status" value="1"/>
</dbReference>
<proteinExistence type="inferred from homology"/>
<evidence type="ECO:0000256" key="1">
    <source>
        <dbReference type="HAMAP-Rule" id="MF_01932"/>
    </source>
</evidence>
<dbReference type="InterPro" id="IPR035994">
    <property type="entry name" value="Nucleoside_phosphorylase_sf"/>
</dbReference>
<dbReference type="PANTHER" id="PTHR43691:SF6">
    <property type="entry name" value="AMP NUCLEOSIDASE"/>
    <property type="match status" value="1"/>
</dbReference>
<dbReference type="PANTHER" id="PTHR43691">
    <property type="entry name" value="URIDINE PHOSPHORYLASE"/>
    <property type="match status" value="1"/>
</dbReference>
<dbReference type="EMBL" id="CP133270">
    <property type="protein sequence ID" value="WVX67348.1"/>
    <property type="molecule type" value="Genomic_DNA"/>
</dbReference>
<organism evidence="4 5">
    <name type="scientific">Candidatus Bealeia paramacronuclearis</name>
    <dbReference type="NCBI Taxonomy" id="1921001"/>
    <lineage>
        <taxon>Bacteria</taxon>
        <taxon>Pseudomonadati</taxon>
        <taxon>Pseudomonadota</taxon>
        <taxon>Alphaproteobacteria</taxon>
        <taxon>Holosporales</taxon>
        <taxon>Holosporaceae</taxon>
        <taxon>Candidatus Bealeia</taxon>
    </lineage>
</organism>
<dbReference type="CDD" id="cd17762">
    <property type="entry name" value="AMN"/>
    <property type="match status" value="1"/>
</dbReference>
<dbReference type="Proteomes" id="UP001330434">
    <property type="component" value="Chromosome"/>
</dbReference>
<protein>
    <recommendedName>
        <fullName evidence="1">AMP nucleosidase</fullName>
        <ecNumber evidence="1">3.2.2.4</ecNumber>
    </recommendedName>
</protein>
<dbReference type="Gene3D" id="3.40.50.1580">
    <property type="entry name" value="Nucleoside phosphorylase domain"/>
    <property type="match status" value="1"/>
</dbReference>
<dbReference type="InterPro" id="IPR047039">
    <property type="entry name" value="AMN_phosphorylase"/>
</dbReference>
<dbReference type="EC" id="3.2.2.4" evidence="1"/>
<evidence type="ECO:0000259" key="3">
    <source>
        <dbReference type="Pfam" id="PF10423"/>
    </source>
</evidence>
<dbReference type="Pfam" id="PF10423">
    <property type="entry name" value="AMNp_N"/>
    <property type="match status" value="1"/>
</dbReference>
<comment type="similarity">
    <text evidence="1">Belongs to the AMP nucleosidase family.</text>
</comment>
<dbReference type="NCBIfam" id="TIGR01717">
    <property type="entry name" value="AMP-nucleosdse"/>
    <property type="match status" value="1"/>
</dbReference>
<evidence type="ECO:0000313" key="4">
    <source>
        <dbReference type="EMBL" id="WVX67348.1"/>
    </source>
</evidence>
<feature type="domain" description="Nucleoside phosphorylase" evidence="2">
    <location>
        <begin position="281"/>
        <end position="446"/>
    </location>
</feature>
<dbReference type="SUPFAM" id="SSF53167">
    <property type="entry name" value="Purine and uridine phosphorylases"/>
    <property type="match status" value="1"/>
</dbReference>
<comment type="function">
    <text evidence="1">Catalyzes the hydrolysis of the N-glycosidic bond of AMP to form adenine and ribose 5-phosphate. Involved in regulation of AMP concentrations.</text>
</comment>
<dbReference type="InterPro" id="IPR018953">
    <property type="entry name" value="AMP_nucleoside_Pase_N"/>
</dbReference>